<evidence type="ECO:0000313" key="2">
    <source>
        <dbReference type="EMBL" id="KAK3885450.1"/>
    </source>
</evidence>
<gene>
    <name evidence="2" type="ORF">Pcinc_010334</name>
</gene>
<dbReference type="Proteomes" id="UP001286313">
    <property type="component" value="Unassembled WGS sequence"/>
</dbReference>
<organism evidence="2 3">
    <name type="scientific">Petrolisthes cinctipes</name>
    <name type="common">Flat porcelain crab</name>
    <dbReference type="NCBI Taxonomy" id="88211"/>
    <lineage>
        <taxon>Eukaryota</taxon>
        <taxon>Metazoa</taxon>
        <taxon>Ecdysozoa</taxon>
        <taxon>Arthropoda</taxon>
        <taxon>Crustacea</taxon>
        <taxon>Multicrustacea</taxon>
        <taxon>Malacostraca</taxon>
        <taxon>Eumalacostraca</taxon>
        <taxon>Eucarida</taxon>
        <taxon>Decapoda</taxon>
        <taxon>Pleocyemata</taxon>
        <taxon>Anomura</taxon>
        <taxon>Galatheoidea</taxon>
        <taxon>Porcellanidae</taxon>
        <taxon>Petrolisthes</taxon>
    </lineage>
</organism>
<protein>
    <submittedName>
        <fullName evidence="2">Uncharacterized protein</fullName>
    </submittedName>
</protein>
<name>A0AAE1G3J5_PETCI</name>
<comment type="caution">
    <text evidence="2">The sequence shown here is derived from an EMBL/GenBank/DDBJ whole genome shotgun (WGS) entry which is preliminary data.</text>
</comment>
<accession>A0AAE1G3J5</accession>
<feature type="region of interest" description="Disordered" evidence="1">
    <location>
        <begin position="47"/>
        <end position="75"/>
    </location>
</feature>
<dbReference type="AlphaFoldDB" id="A0AAE1G3J5"/>
<feature type="compositionally biased region" description="Basic and acidic residues" evidence="1">
    <location>
        <begin position="57"/>
        <end position="69"/>
    </location>
</feature>
<keyword evidence="3" id="KW-1185">Reference proteome</keyword>
<reference evidence="2" key="1">
    <citation type="submission" date="2023-10" db="EMBL/GenBank/DDBJ databases">
        <title>Genome assemblies of two species of porcelain crab, Petrolisthes cinctipes and Petrolisthes manimaculis (Anomura: Porcellanidae).</title>
        <authorList>
            <person name="Angst P."/>
        </authorList>
    </citation>
    <scope>NUCLEOTIDE SEQUENCE</scope>
    <source>
        <strain evidence="2">PB745_01</strain>
        <tissue evidence="2">Gill</tissue>
    </source>
</reference>
<feature type="region of interest" description="Disordered" evidence="1">
    <location>
        <begin position="103"/>
        <end position="127"/>
    </location>
</feature>
<proteinExistence type="predicted"/>
<evidence type="ECO:0000256" key="1">
    <source>
        <dbReference type="SAM" id="MobiDB-lite"/>
    </source>
</evidence>
<sequence length="160" mass="18386">MATKRKFRDEWLQQEEFQPWLTSVQADPTKASCTTCHIDFNANLTTIKRHKGTQSHQKSEESRKEREELLQNIVPQSSSNQEITFGVKFATILMLRHSVMKEKGRQSVNEDTTASLAGPGPAQDRQRLFGTGGGWITLTLERSRDFLKKKRVRSLNREPQ</sequence>
<feature type="compositionally biased region" description="Polar residues" evidence="1">
    <location>
        <begin position="106"/>
        <end position="115"/>
    </location>
</feature>
<evidence type="ECO:0000313" key="3">
    <source>
        <dbReference type="Proteomes" id="UP001286313"/>
    </source>
</evidence>
<dbReference type="EMBL" id="JAWQEG010000798">
    <property type="protein sequence ID" value="KAK3885450.1"/>
    <property type="molecule type" value="Genomic_DNA"/>
</dbReference>